<accession>A0A8F0FQ63</accession>
<reference evidence="1" key="1">
    <citation type="submission" date="2020-06" db="EMBL/GenBank/DDBJ databases">
        <authorList>
            <person name="Kwibuka y."/>
            <person name="Bisimwa E."/>
            <person name="Blouin A."/>
            <person name="Bragard C."/>
            <person name="Candresse T."/>
            <person name="Faure C."/>
            <person name="Filloux D."/>
            <person name="Lett J.-M."/>
            <person name="Maclot F."/>
            <person name="Marais A."/>
            <person name="Ravelomanantsoa S."/>
            <person name="Vanderschuren H."/>
            <person name="Massart S."/>
        </authorList>
    </citation>
    <scope>NUCLEOTIDE SEQUENCE</scope>
    <source>
        <strain evidence="1">MY-6mb-4</strain>
    </source>
</reference>
<name>A0A8F0FQ63_9CLOS</name>
<dbReference type="Pfam" id="PF03225">
    <property type="entry name" value="Viral_Hsp90"/>
    <property type="match status" value="1"/>
</dbReference>
<sequence>MTQGKNCTLLMALRATNTYEVVKYDDPDLLKLFRAFFNTHDVSSQISSILDDIKSRPSVYCVRRVAQQGKLVVATWWQVRGNRLEAWSDAMGYARAALWSMIERDGLLSHMYYSFDVEIGDALMVSSGQIDTMLRVVDVPVTATKSFPYKVTREKAERLAFSFGNDVKYLTDLIFCVGNYLGREPTRAEIFGVVALPTAAQIPTVPFRVSGLSMSLREKDYGLHCVNVKIAQKDPLSGVNYRIHKTTINDLRKFVVDDRSPFYDSVALEGLFVELLEKHKKQLNFFEDRVEYYFDVLSDVRKRAAQWFPLVQPPSMELLMASVVRAADEALGTDKRLVRQHLAPSNVRNYLLSVGSPFSAAQYLQLTGDLVSAFSKENAHLGATYVECVYFLVLRYAHYNTNALRYVDLPKKLVWDWKGKSVSVTYDTISAVFAKHGGTIPNIERAWCNPLAFSVFQSLKASGGSYVKWPDVINVPAYMQFDFAVALDPLHLNANERSALTSLLARFRTRRTPVRGQTLGQRASNPLDDVVESIVPATSRGMLRELTGGASTLGYNRRRRY</sequence>
<reference evidence="1" key="2">
    <citation type="journal article" date="2021" name="Viruses">
        <title>Novel Ampeloviruses Infecting Cassava in Central Africa and the South-West Indian Ocean Islands.</title>
        <authorList>
            <person name="Kwibuka Y."/>
            <person name="Bisimwa E."/>
            <person name="Blouin A.G."/>
            <person name="Bragard C."/>
            <person name="Candresse T."/>
            <person name="Faure C."/>
            <person name="Filloux D."/>
            <person name="Lett J.-M."/>
            <person name="Maclot F."/>
            <person name="Marais A."/>
            <person name="Ravelomanantsoa S."/>
            <person name="Shakir S."/>
            <person name="Vanderschuren H."/>
            <person name="Massart S."/>
        </authorList>
    </citation>
    <scope>NUCLEOTIDE SEQUENCE</scope>
    <source>
        <strain evidence="1">MY-6mb-4</strain>
    </source>
</reference>
<evidence type="ECO:0000313" key="1">
    <source>
        <dbReference type="EMBL" id="QWK51462.1"/>
    </source>
</evidence>
<protein>
    <submittedName>
        <fullName evidence="1">HSP90h</fullName>
    </submittedName>
</protein>
<organism evidence="1">
    <name type="scientific">Manihot esculenta associated ampelovirus 1</name>
    <dbReference type="NCBI Taxonomy" id="2843331"/>
    <lineage>
        <taxon>Viruses</taxon>
        <taxon>Riboviria</taxon>
        <taxon>Orthornavirae</taxon>
        <taxon>Kitrinoviricota</taxon>
        <taxon>Alsuviricetes</taxon>
        <taxon>Martellivirales</taxon>
        <taxon>Closteroviridae</taxon>
        <taxon>Ampelovirus</taxon>
    </lineage>
</organism>
<proteinExistence type="predicted"/>
<dbReference type="InterPro" id="IPR004909">
    <property type="entry name" value="Vir_Hsp90"/>
</dbReference>
<dbReference type="EMBL" id="MT773585">
    <property type="protein sequence ID" value="QWK51462.1"/>
    <property type="molecule type" value="Genomic_RNA"/>
</dbReference>